<dbReference type="PANTHER" id="PTHR32116:SF68">
    <property type="entry name" value="HEXOSYLTRANSFERASE"/>
    <property type="match status" value="1"/>
</dbReference>
<keyword evidence="2" id="KW-1185">Reference proteome</keyword>
<evidence type="ECO:0000313" key="2">
    <source>
        <dbReference type="Proteomes" id="UP000823388"/>
    </source>
</evidence>
<comment type="caution">
    <text evidence="1">The sequence shown here is derived from an EMBL/GenBank/DDBJ whole genome shotgun (WGS) entry which is preliminary data.</text>
</comment>
<reference evidence="1" key="1">
    <citation type="submission" date="2020-05" db="EMBL/GenBank/DDBJ databases">
        <title>WGS assembly of Panicum virgatum.</title>
        <authorList>
            <person name="Lovell J.T."/>
            <person name="Jenkins J."/>
            <person name="Shu S."/>
            <person name="Juenger T.E."/>
            <person name="Schmutz J."/>
        </authorList>
    </citation>
    <scope>NUCLEOTIDE SEQUENCE</scope>
    <source>
        <strain evidence="1">AP13</strain>
    </source>
</reference>
<evidence type="ECO:0000313" key="1">
    <source>
        <dbReference type="EMBL" id="KAG2626752.1"/>
    </source>
</evidence>
<dbReference type="PANTHER" id="PTHR32116">
    <property type="entry name" value="GALACTURONOSYLTRANSFERASE 4-RELATED"/>
    <property type="match status" value="1"/>
</dbReference>
<dbReference type="AlphaFoldDB" id="A0A8T0UQR9"/>
<accession>A0A8T0UQR9</accession>
<gene>
    <name evidence="1" type="ORF">PVAP13_3KG376975</name>
</gene>
<protein>
    <submittedName>
        <fullName evidence="1">Uncharacterized protein</fullName>
    </submittedName>
</protein>
<proteinExistence type="predicted"/>
<dbReference type="Proteomes" id="UP000823388">
    <property type="component" value="Chromosome 3K"/>
</dbReference>
<name>A0A8T0UQR9_PANVG</name>
<dbReference type="InterPro" id="IPR029993">
    <property type="entry name" value="GAUT"/>
</dbReference>
<dbReference type="GO" id="GO:0047262">
    <property type="term" value="F:polygalacturonate 4-alpha-galacturonosyltransferase activity"/>
    <property type="evidence" value="ECO:0007669"/>
    <property type="project" value="InterPro"/>
</dbReference>
<organism evidence="1 2">
    <name type="scientific">Panicum virgatum</name>
    <name type="common">Blackwell switchgrass</name>
    <dbReference type="NCBI Taxonomy" id="38727"/>
    <lineage>
        <taxon>Eukaryota</taxon>
        <taxon>Viridiplantae</taxon>
        <taxon>Streptophyta</taxon>
        <taxon>Embryophyta</taxon>
        <taxon>Tracheophyta</taxon>
        <taxon>Spermatophyta</taxon>
        <taxon>Magnoliopsida</taxon>
        <taxon>Liliopsida</taxon>
        <taxon>Poales</taxon>
        <taxon>Poaceae</taxon>
        <taxon>PACMAD clade</taxon>
        <taxon>Panicoideae</taxon>
        <taxon>Panicodae</taxon>
        <taxon>Paniceae</taxon>
        <taxon>Panicinae</taxon>
        <taxon>Panicum</taxon>
        <taxon>Panicum sect. Hiantes</taxon>
    </lineage>
</organism>
<dbReference type="Pfam" id="PF25557">
    <property type="entry name" value="GAUT_1"/>
    <property type="match status" value="1"/>
</dbReference>
<sequence>MYLVDESAVSVYDGSEGGSWEPIPTEENDTLQVNNTMNEFVPPTPKEWTNTNDSQSDKVIGNISIHPAPPIQQATVLENSSFLNIIGTYLKDSFEHGLPGDENGKSCQLQFGSYCLWSVEHEEVMKDFIVKRLKDQLFVARAYYPSIVKLDGMEKLSHEVKQNIQEHGHMLSEAISDADLPELHRVNMAKMDQTITAAKSCDVECTSVEKKLTQLLDMTEDEALFHARQSAYLYRLGVQSLPKSLHCLSMRLTVDYFNASSDMEHSDPDKFGNPAFQHYVIFSTNLLASSMTINSSVINSEESANIVFHVMTDGQNFYAFKN</sequence>
<dbReference type="EMBL" id="CM029041">
    <property type="protein sequence ID" value="KAG2626752.1"/>
    <property type="molecule type" value="Genomic_DNA"/>
</dbReference>